<organism evidence="2 3">
    <name type="scientific">Halomonas urmiana</name>
    <dbReference type="NCBI Taxonomy" id="490901"/>
    <lineage>
        <taxon>Bacteria</taxon>
        <taxon>Pseudomonadati</taxon>
        <taxon>Pseudomonadota</taxon>
        <taxon>Gammaproteobacteria</taxon>
        <taxon>Oceanospirillales</taxon>
        <taxon>Halomonadaceae</taxon>
        <taxon>Halomonas</taxon>
    </lineage>
</organism>
<name>A0A5R8MLG0_9GAMM</name>
<evidence type="ECO:0000313" key="3">
    <source>
        <dbReference type="Proteomes" id="UP000306973"/>
    </source>
</evidence>
<dbReference type="CDD" id="cd01646">
    <property type="entry name" value="RT_Bac_retron_I"/>
    <property type="match status" value="1"/>
</dbReference>
<comment type="caution">
    <text evidence="2">The sequence shown here is derived from an EMBL/GenBank/DDBJ whole genome shotgun (WGS) entry which is preliminary data.</text>
</comment>
<evidence type="ECO:0000313" key="2">
    <source>
        <dbReference type="EMBL" id="TLF53049.1"/>
    </source>
</evidence>
<protein>
    <submittedName>
        <fullName evidence="2">RNA-directed DNA polymerase</fullName>
    </submittedName>
</protein>
<keyword evidence="2" id="KW-0695">RNA-directed DNA polymerase</keyword>
<keyword evidence="3" id="KW-1185">Reference proteome</keyword>
<dbReference type="EMBL" id="VBUI01000003">
    <property type="protein sequence ID" value="TLF53049.1"/>
    <property type="molecule type" value="Genomic_DNA"/>
</dbReference>
<sequence length="689" mass="80522">MELMRNMMRINLKKERVVLSDLLPYETPITFSNRFFYKFLLESNVTIDGKVMRWKSSTKEAEAIICLILGIEKEEKGKIKTVNGVREYVNEKALITIPFNYGVSHKDNSFRLLSVMHPRNQVQAIGFYEKYKELIIYFSQISEFSLRAPSRIASNKYFNDEGKSGSVILARALDKDGDKEYKSLKSFFGYRKINNIHQFFESDDYHACEQKYNNMAQLDVSKCFDSIYTHSIAWATLGRDIVKNKIATSGNGSLTDSFPDDFDKLMQKQNYNETNGILVGPELSRIFAEIILQRVDYNLRKRLGYIGIEHRLDYEAFRYVDDYFVFYNDESTYNRIVDELEASLSEFKLGLNSEKELVYHKPIITEITIAKKKISQLLTEKVKMDKEEVDNLGEHGGKATIGKLNIQSKSLITEYKAILSESGAEYKSVINYTLAIIENNIKKIFKDYEGVEKTKSSYRGLLKSVHSVIDFCFFIYSVSPRVNITIKLSRVLKVIIDFSRTSNISEDDMHQVFKRIADNISFIIRKYETSNHKQVETLYLLTLMAELGKDYWVDESSLINYFGGKYRSKNTIFFENKLNYFSITVMLFYIKDKKRYEKTRKALKEIILKKIKMHKSSLGKNTECLLLALDCVSCPYLDEGFKRKILRLYEIRSKVLQEDIISYKENWFTKWRGFEFSKELDAKQSQEVY</sequence>
<accession>A0A5R8MLG0</accession>
<dbReference type="Pfam" id="PF00078">
    <property type="entry name" value="RVT_1"/>
    <property type="match status" value="1"/>
</dbReference>
<evidence type="ECO:0000259" key="1">
    <source>
        <dbReference type="PROSITE" id="PS50878"/>
    </source>
</evidence>
<dbReference type="GO" id="GO:0003964">
    <property type="term" value="F:RNA-directed DNA polymerase activity"/>
    <property type="evidence" value="ECO:0007669"/>
    <property type="project" value="UniProtKB-KW"/>
</dbReference>
<dbReference type="PROSITE" id="PS50878">
    <property type="entry name" value="RT_POL"/>
    <property type="match status" value="1"/>
</dbReference>
<dbReference type="InterPro" id="IPR000477">
    <property type="entry name" value="RT_dom"/>
</dbReference>
<reference evidence="2 3" key="1">
    <citation type="journal article" date="2007" name="Int. J. Syst. Evol. Microbiol.">
        <title>Halomonas saccharevitans sp. nov., Halomonas arcis sp. nov. and Halomonas subterranea sp. nov., halophilic bacteria isolated from hypersaline environments of China.</title>
        <authorList>
            <person name="Xu X.W."/>
            <person name="Wu Y.H."/>
            <person name="Zhou Z."/>
            <person name="Wang C.S."/>
            <person name="Zhou Y.G."/>
            <person name="Zhang H.B."/>
            <person name="Wang Y."/>
            <person name="Wu M."/>
        </authorList>
    </citation>
    <scope>NUCLEOTIDE SEQUENCE [LARGE SCALE GENOMIC DNA]</scope>
    <source>
        <strain evidence="2 3">TBZ3</strain>
    </source>
</reference>
<gene>
    <name evidence="2" type="ORF">FEI13_02815</name>
</gene>
<dbReference type="Proteomes" id="UP000306973">
    <property type="component" value="Unassembled WGS sequence"/>
</dbReference>
<dbReference type="AlphaFoldDB" id="A0A5R8MLG0"/>
<proteinExistence type="predicted"/>
<dbReference type="NCBIfam" id="NF041748">
    <property type="entry name" value="Drt3b"/>
    <property type="match status" value="1"/>
</dbReference>
<keyword evidence="2" id="KW-0808">Transferase</keyword>
<keyword evidence="2" id="KW-0548">Nucleotidyltransferase</keyword>
<feature type="domain" description="Reverse transcriptase" evidence="1">
    <location>
        <begin position="78"/>
        <end position="369"/>
    </location>
</feature>